<dbReference type="HOGENOM" id="CLU_019647_0_0_9"/>
<evidence type="ECO:0000259" key="1">
    <source>
        <dbReference type="Pfam" id="PF10592"/>
    </source>
</evidence>
<keyword evidence="4" id="KW-1185">Reference proteome</keyword>
<protein>
    <recommendedName>
        <fullName evidence="5">Abortive phage infection protein</fullName>
    </recommendedName>
</protein>
<dbReference type="RefSeq" id="WP_014822823.1">
    <property type="nucleotide sequence ID" value="NC_018065.1"/>
</dbReference>
<name>F2F0B8_SOLSS</name>
<dbReference type="Pfam" id="PF22879">
    <property type="entry name" value="AIPR_N"/>
    <property type="match status" value="1"/>
</dbReference>
<reference evidence="4" key="1">
    <citation type="submission" date="2011-04" db="EMBL/GenBank/DDBJ databases">
        <title>Genome sequence of Solibacillus silvestris StLB046.</title>
        <authorList>
            <person name="Morohoshi T."/>
            <person name="Someya N."/>
            <person name="Ikeda T."/>
        </authorList>
    </citation>
    <scope>NUCLEOTIDE SEQUENCE [LARGE SCALE GENOMIC DNA]</scope>
    <source>
        <strain evidence="4">StLB046</strain>
    </source>
</reference>
<evidence type="ECO:0000313" key="3">
    <source>
        <dbReference type="EMBL" id="BAK15228.1"/>
    </source>
</evidence>
<dbReference type="EMBL" id="AP012157">
    <property type="protein sequence ID" value="BAK15228.1"/>
    <property type="molecule type" value="Genomic_DNA"/>
</dbReference>
<sequence length="565" mass="65940">MNLQEFIINFRELHSDEQNQEERFVDSFCEYLESNEIITNYELSYRLQVGLQMNAYSYDEEQNKLTLIVADYENFDYGATVSKALIQKPYKRALKYLKKARNDLVNIIEETSADYPLSQLIYEMDYENTEINVLVLSNRIYKANSPLELEKIDGKEISYQIWDLERLFQLVNETQGIEDIEIDFKELSSENLSMIKVIDNNEEFDCFIGYISGELLAKLYEKWGQRLIERNVRSYLQAKGNVNKGIKNTLRKEQEMFIAYNNGISTVAESIEVETSDSGKIYTINKIRGLQVVNGGQTTASMYYTKKDDKLDLSNVYVQMKLTVIKSTEKMNIMTSKISEYANTQNKISISDLKANHHVLIQLENLSRKTMIPSNSGVKSNVRWFFERARGQYLVDLSRESTKKRKDDFKQTNPKSKLLSKTDIAKYFMSWYCFPHKVSKGGETNFKEFMEFMDQENIEVNQNFYKKLIGMAILFKECDELVKIAKYPAYKANIITYTIAALAYSNKNINLLQIWENQSVTDLIRIELQNLIPLTWEHINNPPVAGSNITSWCKKEECWISYIKK</sequence>
<dbReference type="KEGG" id="siv:SSIL_0805"/>
<dbReference type="InterPro" id="IPR055101">
    <property type="entry name" value="AIPR_N"/>
</dbReference>
<dbReference type="STRING" id="1002809.SSIL_0805"/>
<gene>
    <name evidence="3" type="ordered locus">SSIL_0805</name>
</gene>
<dbReference type="AlphaFoldDB" id="F2F0B8"/>
<organism evidence="3 4">
    <name type="scientific">Solibacillus silvestris (strain StLB046)</name>
    <name type="common">Bacillus silvestris</name>
    <dbReference type="NCBI Taxonomy" id="1002809"/>
    <lineage>
        <taxon>Bacteria</taxon>
        <taxon>Bacillati</taxon>
        <taxon>Bacillota</taxon>
        <taxon>Bacilli</taxon>
        <taxon>Bacillales</taxon>
        <taxon>Caryophanaceae</taxon>
        <taxon>Solibacillus</taxon>
    </lineage>
</organism>
<reference evidence="3 4" key="2">
    <citation type="journal article" date="2012" name="J. Biosci. Bioeng.">
        <title>Complete genome sequence and characterization of the N-acylhomoserine lactone-degrading gene of the potato leaf-associated Solibacillus silvestris.</title>
        <authorList>
            <person name="Morohoshi T."/>
            <person name="Tominaga Y."/>
            <person name="Someya N."/>
            <person name="Ikeda T."/>
        </authorList>
    </citation>
    <scope>NUCLEOTIDE SEQUENCE [LARGE SCALE GENOMIC DNA]</scope>
    <source>
        <strain evidence="3 4">StLB046</strain>
    </source>
</reference>
<feature type="domain" description="Abortive infection phage resistance protein N-terminal" evidence="2">
    <location>
        <begin position="24"/>
        <end position="169"/>
    </location>
</feature>
<dbReference type="eggNOG" id="ENOG502Z7VT">
    <property type="taxonomic scope" value="Bacteria"/>
</dbReference>
<dbReference type="Proteomes" id="UP000006691">
    <property type="component" value="Chromosome"/>
</dbReference>
<dbReference type="InterPro" id="IPR018891">
    <property type="entry name" value="AIPR_C"/>
</dbReference>
<evidence type="ECO:0008006" key="5">
    <source>
        <dbReference type="Google" id="ProtNLM"/>
    </source>
</evidence>
<accession>F2F0B8</accession>
<feature type="domain" description="Abortive phage infection protein C-terminal" evidence="1">
    <location>
        <begin position="229"/>
        <end position="543"/>
    </location>
</feature>
<evidence type="ECO:0000313" key="4">
    <source>
        <dbReference type="Proteomes" id="UP000006691"/>
    </source>
</evidence>
<dbReference type="Pfam" id="PF10592">
    <property type="entry name" value="AIPR"/>
    <property type="match status" value="1"/>
</dbReference>
<dbReference type="PATRIC" id="fig|1002809.3.peg.816"/>
<proteinExistence type="predicted"/>
<evidence type="ECO:0000259" key="2">
    <source>
        <dbReference type="Pfam" id="PF22879"/>
    </source>
</evidence>